<evidence type="ECO:0000313" key="2">
    <source>
        <dbReference type="EMBL" id="KEH40646.1"/>
    </source>
</evidence>
<dbReference type="AlphaFoldDB" id="A0A072VGB6"/>
<keyword evidence="1 2" id="KW-0812">Transmembrane</keyword>
<protein>
    <submittedName>
        <fullName evidence="2">Transmembrane protein, putative</fullName>
    </submittedName>
</protein>
<keyword evidence="1" id="KW-0472">Membrane</keyword>
<evidence type="ECO:0000313" key="3">
    <source>
        <dbReference type="EnsemblPlants" id="KEH40646"/>
    </source>
</evidence>
<feature type="transmembrane region" description="Helical" evidence="1">
    <location>
        <begin position="6"/>
        <end position="24"/>
    </location>
</feature>
<gene>
    <name evidence="2" type="ordered locus">MTR_1g032690</name>
</gene>
<proteinExistence type="predicted"/>
<evidence type="ECO:0000256" key="1">
    <source>
        <dbReference type="SAM" id="Phobius"/>
    </source>
</evidence>
<sequence length="66" mass="7565">MTHCYTTILYSIVFFLAMFSFFTLRKTNGEDIPNVNVAQDGSGIYTEVMDVVGQAQYIFRPKAKFK</sequence>
<reference evidence="3" key="3">
    <citation type="submission" date="2015-04" db="UniProtKB">
        <authorList>
            <consortium name="EnsemblPlants"/>
        </authorList>
    </citation>
    <scope>IDENTIFICATION</scope>
    <source>
        <strain evidence="3">cv. Jemalong A17</strain>
    </source>
</reference>
<dbReference type="EMBL" id="CM001217">
    <property type="protein sequence ID" value="KEH40646.1"/>
    <property type="molecule type" value="Genomic_DNA"/>
</dbReference>
<evidence type="ECO:0000313" key="4">
    <source>
        <dbReference type="Proteomes" id="UP000002051"/>
    </source>
</evidence>
<dbReference type="HOGENOM" id="CLU_2834910_0_0_1"/>
<reference evidence="2 4" key="2">
    <citation type="journal article" date="2014" name="BMC Genomics">
        <title>An improved genome release (version Mt4.0) for the model legume Medicago truncatula.</title>
        <authorList>
            <person name="Tang H."/>
            <person name="Krishnakumar V."/>
            <person name="Bidwell S."/>
            <person name="Rosen B."/>
            <person name="Chan A."/>
            <person name="Zhou S."/>
            <person name="Gentzbittel L."/>
            <person name="Childs K.L."/>
            <person name="Yandell M."/>
            <person name="Gundlach H."/>
            <person name="Mayer K.F."/>
            <person name="Schwartz D.C."/>
            <person name="Town C.D."/>
        </authorList>
    </citation>
    <scope>GENOME REANNOTATION</scope>
    <source>
        <strain evidence="2">A17</strain>
        <strain evidence="3 4">cv. Jemalong A17</strain>
    </source>
</reference>
<dbReference type="Proteomes" id="UP000002051">
    <property type="component" value="Unassembled WGS sequence"/>
</dbReference>
<name>A0A072VGB6_MEDTR</name>
<accession>A0A072VGB6</accession>
<organism evidence="2 4">
    <name type="scientific">Medicago truncatula</name>
    <name type="common">Barrel medic</name>
    <name type="synonym">Medicago tribuloides</name>
    <dbReference type="NCBI Taxonomy" id="3880"/>
    <lineage>
        <taxon>Eukaryota</taxon>
        <taxon>Viridiplantae</taxon>
        <taxon>Streptophyta</taxon>
        <taxon>Embryophyta</taxon>
        <taxon>Tracheophyta</taxon>
        <taxon>Spermatophyta</taxon>
        <taxon>Magnoliopsida</taxon>
        <taxon>eudicotyledons</taxon>
        <taxon>Gunneridae</taxon>
        <taxon>Pentapetalae</taxon>
        <taxon>rosids</taxon>
        <taxon>fabids</taxon>
        <taxon>Fabales</taxon>
        <taxon>Fabaceae</taxon>
        <taxon>Papilionoideae</taxon>
        <taxon>50 kb inversion clade</taxon>
        <taxon>NPAAA clade</taxon>
        <taxon>Hologalegina</taxon>
        <taxon>IRL clade</taxon>
        <taxon>Trifolieae</taxon>
        <taxon>Medicago</taxon>
    </lineage>
</organism>
<keyword evidence="4" id="KW-1185">Reference proteome</keyword>
<reference evidence="2 4" key="1">
    <citation type="journal article" date="2011" name="Nature">
        <title>The Medicago genome provides insight into the evolution of rhizobial symbioses.</title>
        <authorList>
            <person name="Young N.D."/>
            <person name="Debelle F."/>
            <person name="Oldroyd G.E."/>
            <person name="Geurts R."/>
            <person name="Cannon S.B."/>
            <person name="Udvardi M.K."/>
            <person name="Benedito V.A."/>
            <person name="Mayer K.F."/>
            <person name="Gouzy J."/>
            <person name="Schoof H."/>
            <person name="Van de Peer Y."/>
            <person name="Proost S."/>
            <person name="Cook D.R."/>
            <person name="Meyers B.C."/>
            <person name="Spannagl M."/>
            <person name="Cheung F."/>
            <person name="De Mita S."/>
            <person name="Krishnakumar V."/>
            <person name="Gundlach H."/>
            <person name="Zhou S."/>
            <person name="Mudge J."/>
            <person name="Bharti A.K."/>
            <person name="Murray J.D."/>
            <person name="Naoumkina M.A."/>
            <person name="Rosen B."/>
            <person name="Silverstein K.A."/>
            <person name="Tang H."/>
            <person name="Rombauts S."/>
            <person name="Zhao P.X."/>
            <person name="Zhou P."/>
            <person name="Barbe V."/>
            <person name="Bardou P."/>
            <person name="Bechner M."/>
            <person name="Bellec A."/>
            <person name="Berger A."/>
            <person name="Berges H."/>
            <person name="Bidwell S."/>
            <person name="Bisseling T."/>
            <person name="Choisne N."/>
            <person name="Couloux A."/>
            <person name="Denny R."/>
            <person name="Deshpande S."/>
            <person name="Dai X."/>
            <person name="Doyle J.J."/>
            <person name="Dudez A.M."/>
            <person name="Farmer A.D."/>
            <person name="Fouteau S."/>
            <person name="Franken C."/>
            <person name="Gibelin C."/>
            <person name="Gish J."/>
            <person name="Goldstein S."/>
            <person name="Gonzalez A.J."/>
            <person name="Green P.J."/>
            <person name="Hallab A."/>
            <person name="Hartog M."/>
            <person name="Hua A."/>
            <person name="Humphray S.J."/>
            <person name="Jeong D.H."/>
            <person name="Jing Y."/>
            <person name="Jocker A."/>
            <person name="Kenton S.M."/>
            <person name="Kim D.J."/>
            <person name="Klee K."/>
            <person name="Lai H."/>
            <person name="Lang C."/>
            <person name="Lin S."/>
            <person name="Macmil S.L."/>
            <person name="Magdelenat G."/>
            <person name="Matthews L."/>
            <person name="McCorrison J."/>
            <person name="Monaghan E.L."/>
            <person name="Mun J.H."/>
            <person name="Najar F.Z."/>
            <person name="Nicholson C."/>
            <person name="Noirot C."/>
            <person name="O'Bleness M."/>
            <person name="Paule C.R."/>
            <person name="Poulain J."/>
            <person name="Prion F."/>
            <person name="Qin B."/>
            <person name="Qu C."/>
            <person name="Retzel E.F."/>
            <person name="Riddle C."/>
            <person name="Sallet E."/>
            <person name="Samain S."/>
            <person name="Samson N."/>
            <person name="Sanders I."/>
            <person name="Saurat O."/>
            <person name="Scarpelli C."/>
            <person name="Schiex T."/>
            <person name="Segurens B."/>
            <person name="Severin A.J."/>
            <person name="Sherrier D.J."/>
            <person name="Shi R."/>
            <person name="Sims S."/>
            <person name="Singer S.R."/>
            <person name="Sinharoy S."/>
            <person name="Sterck L."/>
            <person name="Viollet A."/>
            <person name="Wang B.B."/>
            <person name="Wang K."/>
            <person name="Wang M."/>
            <person name="Wang X."/>
            <person name="Warfsmann J."/>
            <person name="Weissenbach J."/>
            <person name="White D.D."/>
            <person name="White J.D."/>
            <person name="Wiley G.B."/>
            <person name="Wincker P."/>
            <person name="Xing Y."/>
            <person name="Yang L."/>
            <person name="Yao Z."/>
            <person name="Ying F."/>
            <person name="Zhai J."/>
            <person name="Zhou L."/>
            <person name="Zuber A."/>
            <person name="Denarie J."/>
            <person name="Dixon R.A."/>
            <person name="May G.D."/>
            <person name="Schwartz D.C."/>
            <person name="Rogers J."/>
            <person name="Quetier F."/>
            <person name="Town C.D."/>
            <person name="Roe B.A."/>
        </authorList>
    </citation>
    <scope>NUCLEOTIDE SEQUENCE [LARGE SCALE GENOMIC DNA]</scope>
    <source>
        <strain evidence="2">A17</strain>
        <strain evidence="3 4">cv. Jemalong A17</strain>
    </source>
</reference>
<dbReference type="EnsemblPlants" id="KEH40646">
    <property type="protein sequence ID" value="KEH40646"/>
    <property type="gene ID" value="MTR_1g032690"/>
</dbReference>
<keyword evidence="1" id="KW-1133">Transmembrane helix</keyword>